<dbReference type="Pfam" id="PF00400">
    <property type="entry name" value="WD40"/>
    <property type="match status" value="3"/>
</dbReference>
<evidence type="ECO:0008006" key="6">
    <source>
        <dbReference type="Google" id="ProtNLM"/>
    </source>
</evidence>
<dbReference type="InterPro" id="IPR052993">
    <property type="entry name" value="CFA-57"/>
</dbReference>
<dbReference type="InterPro" id="IPR001680">
    <property type="entry name" value="WD40_rpt"/>
</dbReference>
<comment type="caution">
    <text evidence="4">The sequence shown here is derived from an EMBL/GenBank/DDBJ whole genome shotgun (WGS) entry which is preliminary data.</text>
</comment>
<dbReference type="PROSITE" id="PS50294">
    <property type="entry name" value="WD_REPEATS_REGION"/>
    <property type="match status" value="2"/>
</dbReference>
<dbReference type="InterPro" id="IPR036322">
    <property type="entry name" value="WD40_repeat_dom_sf"/>
</dbReference>
<feature type="repeat" description="WD" evidence="1">
    <location>
        <begin position="482"/>
        <end position="514"/>
    </location>
</feature>
<name>A0AA88N031_TACVA</name>
<feature type="coiled-coil region" evidence="2">
    <location>
        <begin position="767"/>
        <end position="831"/>
    </location>
</feature>
<dbReference type="PROSITE" id="PS50082">
    <property type="entry name" value="WD_REPEATS_2"/>
    <property type="match status" value="3"/>
</dbReference>
<dbReference type="InterPro" id="IPR015943">
    <property type="entry name" value="WD40/YVTN_repeat-like_dom_sf"/>
</dbReference>
<dbReference type="SMART" id="SM00320">
    <property type="entry name" value="WD40"/>
    <property type="match status" value="6"/>
</dbReference>
<feature type="coiled-coil region" evidence="2">
    <location>
        <begin position="871"/>
        <end position="1025"/>
    </location>
</feature>
<dbReference type="Gene3D" id="2.130.10.10">
    <property type="entry name" value="YVTN repeat-like/Quinoprotein amine dehydrogenase"/>
    <property type="match status" value="2"/>
</dbReference>
<keyword evidence="1" id="KW-0853">WD repeat</keyword>
<keyword evidence="5" id="KW-1185">Reference proteome</keyword>
<sequence>MLSSDFDIDFSFERTTFSESSPEIKPCHSFGVCKDVKNNLLYQDEETVIFPSGKWCVSYNVPRRHTKFIHIADGSIQALALCPDRRYLAVSESNTITVFDLKDEKYAKIQTLMGSDYGVEEFVCMAFSADSKYLLGQARGPTWSLFYWQWEEKDLIARVGAIKKGLIRQVSFNPEDDKQVCVSGKGVFKIFELNEDSLKHQHSFKMKNEDVLCHTWMSGGSIVAGTEAGELLLLKSKCLNRLEKPFESNTDKLDSSPSQSPLTYVTAIVRYSKGFACSAGQGLVCLYEETEQDNYRKYGTIRIPVHPHSSQPLQAITTMCISPSEEMLAISTDQGQLYHIRLRLVKISKNKKAEFKYLSHCLHSGSITGMSVCAMKPLIATCSKDCTVHIWNYSTKNLVQFKEFDEEPLCVSIHPNSLSILVGFSTEICLMNLMKVNMRTVRTYPIDNCTECVFNHDGNMFASINRKIMCIVNVRTREILQLRGHCKPVQSVKWNDDDTLLVSCGPDGMVYVWDALTGLYTSRNDTDQCYVDVTFSPNNTSIVAVAHNLIHEISHERVLCEMASDGAAYTAISVTHLGRTVFVGTAAGTVRVLDYPFEIEMKWKEHQAHSGPITKMAVTPGDQYLLTASKDGSLFIWSIIDENGRALEMVTDVDYTEEVLCTKEFLKKKDNTISELKLQIKFLEFGKKFKIKVKDINCNERIQNCIQDGLQQVEALKEQIRVLNAEREDQTASYENLFIKLKEQLAIELKDHNKNLCKMLLTKFKKHEDMKQKLQLVQETFETEMEEAEKSHLRAMKESKQDYEAKLQELQAMLEHEVKDSEEKLRELKGLTEREIMDLYYDYEQELEVEKEIRQRLQYYKKEMASKILTCSSMKRVIQDQSCNISKLEEQMQILSGRIQAMTENILDVTKEKEEQSHTIAGKESSIGQLNKIIENLEKSLEEKKEELDRVIFQARTAEEESKQRSEQERAEYIRLVKEMEENKETFKKISFQIKQKKVKNQDIIAELKRQLESKNKALKTHRQTVIDGNFLLNRMKSDIHSCSSFIQDPKKLRKNFTKIYKQYIKKSWVKIGLDPEVVQKQTRQTERLSKMLDAQAARQAKEIKIEKTRNCKIVIETSYVIQELKDEQLKHRHVLKSIEVKNMKYDETGFHAISVVKERPVFSHQRPETEEEPPIEGRSTDLSNAEDNEQCEITTDSP</sequence>
<evidence type="ECO:0000256" key="2">
    <source>
        <dbReference type="SAM" id="Coils"/>
    </source>
</evidence>
<dbReference type="EMBL" id="JAVHJS010000010">
    <property type="protein sequence ID" value="KAK2846133.1"/>
    <property type="molecule type" value="Genomic_DNA"/>
</dbReference>
<reference evidence="4" key="1">
    <citation type="submission" date="2023-08" db="EMBL/GenBank/DDBJ databases">
        <title>Pelteobagrus vachellii genome.</title>
        <authorList>
            <person name="Liu H."/>
        </authorList>
    </citation>
    <scope>NUCLEOTIDE SEQUENCE</scope>
    <source>
        <strain evidence="4">PRFRI_2022a</strain>
        <tissue evidence="4">Muscle</tissue>
    </source>
</reference>
<dbReference type="PANTHER" id="PTHR32215">
    <property type="entry name" value="CILIA- AND FLAGELLA-ASSOCIATED PROTEIN 57"/>
    <property type="match status" value="1"/>
</dbReference>
<dbReference type="SUPFAM" id="SSF50978">
    <property type="entry name" value="WD40 repeat-like"/>
    <property type="match status" value="2"/>
</dbReference>
<dbReference type="AlphaFoldDB" id="A0AA88N031"/>
<dbReference type="PANTHER" id="PTHR32215:SF0">
    <property type="entry name" value="CILIA- AND FLAGELLA-ASSOCIATED PROTEIN 57"/>
    <property type="match status" value="1"/>
</dbReference>
<accession>A0AA88N031</accession>
<organism evidence="4 5">
    <name type="scientific">Tachysurus vachellii</name>
    <name type="common">Darkbarbel catfish</name>
    <name type="synonym">Pelteobagrus vachellii</name>
    <dbReference type="NCBI Taxonomy" id="175792"/>
    <lineage>
        <taxon>Eukaryota</taxon>
        <taxon>Metazoa</taxon>
        <taxon>Chordata</taxon>
        <taxon>Craniata</taxon>
        <taxon>Vertebrata</taxon>
        <taxon>Euteleostomi</taxon>
        <taxon>Actinopterygii</taxon>
        <taxon>Neopterygii</taxon>
        <taxon>Teleostei</taxon>
        <taxon>Ostariophysi</taxon>
        <taxon>Siluriformes</taxon>
        <taxon>Bagridae</taxon>
        <taxon>Tachysurus</taxon>
    </lineage>
</organism>
<feature type="region of interest" description="Disordered" evidence="3">
    <location>
        <begin position="1162"/>
        <end position="1199"/>
    </location>
</feature>
<evidence type="ECO:0000313" key="4">
    <source>
        <dbReference type="EMBL" id="KAK2846133.1"/>
    </source>
</evidence>
<evidence type="ECO:0000313" key="5">
    <source>
        <dbReference type="Proteomes" id="UP001187315"/>
    </source>
</evidence>
<proteinExistence type="predicted"/>
<protein>
    <recommendedName>
        <fullName evidence="6">Cilia- and flagella-associated protein 57-like</fullName>
    </recommendedName>
</protein>
<gene>
    <name evidence="4" type="ORF">Q7C36_010987</name>
</gene>
<feature type="repeat" description="WD" evidence="1">
    <location>
        <begin position="363"/>
        <end position="401"/>
    </location>
</feature>
<keyword evidence="2" id="KW-0175">Coiled coil</keyword>
<feature type="coiled-coil region" evidence="2">
    <location>
        <begin position="699"/>
        <end position="733"/>
    </location>
</feature>
<feature type="repeat" description="WD" evidence="1">
    <location>
        <begin position="606"/>
        <end position="639"/>
    </location>
</feature>
<evidence type="ECO:0000256" key="3">
    <source>
        <dbReference type="SAM" id="MobiDB-lite"/>
    </source>
</evidence>
<evidence type="ECO:0000256" key="1">
    <source>
        <dbReference type="PROSITE-ProRule" id="PRU00221"/>
    </source>
</evidence>
<dbReference type="Proteomes" id="UP001187315">
    <property type="component" value="Unassembled WGS sequence"/>
</dbReference>